<keyword evidence="3" id="KW-0808">Transferase</keyword>
<dbReference type="InterPro" id="IPR036038">
    <property type="entry name" value="Aminotransferase-like"/>
</dbReference>
<dbReference type="InterPro" id="IPR019999">
    <property type="entry name" value="Anth_synth_I-like"/>
</dbReference>
<feature type="compositionally biased region" description="Polar residues" evidence="1">
    <location>
        <begin position="676"/>
        <end position="696"/>
    </location>
</feature>
<name>T1DX34_9HELI</name>
<feature type="region of interest" description="Disordered" evidence="1">
    <location>
        <begin position="676"/>
        <end position="727"/>
    </location>
</feature>
<dbReference type="eggNOG" id="COG0147">
    <property type="taxonomic scope" value="Bacteria"/>
</dbReference>
<dbReference type="Gene3D" id="3.30.470.10">
    <property type="match status" value="1"/>
</dbReference>
<feature type="domain" description="Chorismate-utilising enzyme C-terminal" evidence="2">
    <location>
        <begin position="131"/>
        <end position="384"/>
    </location>
</feature>
<dbReference type="Pfam" id="PF00425">
    <property type="entry name" value="Chorismate_bind"/>
    <property type="match status" value="1"/>
</dbReference>
<sequence length="727" mass="84579">MFIFGKYIYLNPVRTITSFDDIESAFFELEQWQKEQPQEKQSQKKSQQHKEHGFWVGYISYEAKDTFHSQKPKSSPSSMLTPMLSSTPPMPIFEFTLFKERKRFTPQFLHSSQSLPPLPHFYPNLIAPLDYERYKRDFAYIKQQLARGNSYQVNYTQELAFSTHCDGLEIFTNLLYTQDTPYKAYLKTKFVEIISFSPELFFKLNHDTITLQPMKGTIKRGKTPAKDAHYKTTLQNDEKNKSENMMIVDLLRNDISQIALPHTLQIQNLCTIHTYPTLHQMISTLKAKLPQCRLYDIFKALFPCGSITGAPKKSTMEIIQSLEKRERGVYCGSIGVISKDEAIFSVPIRTLVRRYNEAFYRYGVGSGIVWDSRAKQEFQELKLKTHFLFTSNHNMPPSTQTQKKQAKSQNLKLQCTTLQKPRFQDFKLQDFRLQKFKLIETMLFQNGRVFLLYKHLNRLAKSARALDFETKHIAPLLHSLTMPTLPKIRNFLDFMPLSLKELWQNLPIDFMRQHNLKASQQAQILRINLDKKGRIYTQILPLHTSTAKQQIRLSTHTLNPHNDLLYHKTTMRDHFYTDNTSCGHLLFDEYVFDTIFANTNGEICEGSRSNIIITNNTQLFTPSAQSGLLCGTFRELLLECNIIKEKIITIDELHSAEQIFCINSVRGITPVFLHSQPTSESMQKSMPESTLDSTLESIRESTHKPHKNPQNLHQNPKKKRDETPTNR</sequence>
<reference evidence="3 4" key="1">
    <citation type="journal article" date="2013" name="Genome Announc.">
        <title>Draft Genome Sequence of Helicobacter fennelliae Strain MRY12-0050, Isolated from a Bacteremia Patient.</title>
        <authorList>
            <person name="Rimbara E."/>
            <person name="Matsui M."/>
            <person name="Mori S."/>
            <person name="Suzuki S."/>
            <person name="Suzuki M."/>
            <person name="Kim H."/>
            <person name="Sekizuka T."/>
            <person name="Kuroda M."/>
            <person name="Shibayama K."/>
        </authorList>
    </citation>
    <scope>NUCLEOTIDE SEQUENCE [LARGE SCALE GENOMIC DNA]</scope>
    <source>
        <strain evidence="3 4">MRY12-0050</strain>
    </source>
</reference>
<dbReference type="Gene3D" id="3.60.120.10">
    <property type="entry name" value="Anthranilate synthase"/>
    <property type="match status" value="1"/>
</dbReference>
<evidence type="ECO:0000256" key="1">
    <source>
        <dbReference type="SAM" id="MobiDB-lite"/>
    </source>
</evidence>
<evidence type="ECO:0000313" key="3">
    <source>
        <dbReference type="EMBL" id="GAD20188.1"/>
    </source>
</evidence>
<dbReference type="InterPro" id="IPR043132">
    <property type="entry name" value="BCAT-like_C"/>
</dbReference>
<evidence type="ECO:0000259" key="2">
    <source>
        <dbReference type="Pfam" id="PF00425"/>
    </source>
</evidence>
<proteinExistence type="predicted"/>
<dbReference type="SUPFAM" id="SSF56752">
    <property type="entry name" value="D-aminoacid aminotransferase-like PLP-dependent enzymes"/>
    <property type="match status" value="1"/>
</dbReference>
<dbReference type="InterPro" id="IPR043131">
    <property type="entry name" value="BCAT-like_N"/>
</dbReference>
<dbReference type="STRING" id="1325130.HFN_1432"/>
<comment type="caution">
    <text evidence="3">The sequence shown here is derived from an EMBL/GenBank/DDBJ whole genome shotgun (WGS) entry which is preliminary data.</text>
</comment>
<dbReference type="RefSeq" id="WP_023949998.1">
    <property type="nucleotide sequence ID" value="NZ_BASD01000037.1"/>
</dbReference>
<dbReference type="Gene3D" id="3.20.10.10">
    <property type="entry name" value="D-amino Acid Aminotransferase, subunit A, domain 2"/>
    <property type="match status" value="1"/>
</dbReference>
<dbReference type="InterPro" id="IPR005801">
    <property type="entry name" value="ADC_synthase"/>
</dbReference>
<dbReference type="Proteomes" id="UP000018143">
    <property type="component" value="Unassembled WGS sequence"/>
</dbReference>
<dbReference type="PANTHER" id="PTHR11236">
    <property type="entry name" value="AMINOBENZOATE/ANTHRANILATE SYNTHASE"/>
    <property type="match status" value="1"/>
</dbReference>
<dbReference type="AlphaFoldDB" id="T1DX34"/>
<gene>
    <name evidence="3" type="ORF">HFN_1432</name>
</gene>
<dbReference type="InterPro" id="IPR015890">
    <property type="entry name" value="Chorismate_C"/>
</dbReference>
<dbReference type="InterPro" id="IPR001544">
    <property type="entry name" value="Aminotrans_IV"/>
</dbReference>
<keyword evidence="3" id="KW-0032">Aminotransferase</keyword>
<dbReference type="EMBL" id="BASD01000037">
    <property type="protein sequence ID" value="GAD20188.1"/>
    <property type="molecule type" value="Genomic_DNA"/>
</dbReference>
<dbReference type="EC" id="2.6.1.85" evidence="3"/>
<dbReference type="Pfam" id="PF01063">
    <property type="entry name" value="Aminotran_4"/>
    <property type="match status" value="1"/>
</dbReference>
<protein>
    <submittedName>
        <fullName evidence="3">Para-aminobenzoate synthase, aminase component</fullName>
        <ecNumber evidence="3">2.6.1.85</ecNumber>
    </submittedName>
</protein>
<dbReference type="OrthoDB" id="9803598at2"/>
<organism evidence="3 4">
    <name type="scientific">Helicobacter fennelliae MRY12-0050</name>
    <dbReference type="NCBI Taxonomy" id="1325130"/>
    <lineage>
        <taxon>Bacteria</taxon>
        <taxon>Pseudomonadati</taxon>
        <taxon>Campylobacterota</taxon>
        <taxon>Epsilonproteobacteria</taxon>
        <taxon>Campylobacterales</taxon>
        <taxon>Helicobacteraceae</taxon>
        <taxon>Helicobacter</taxon>
    </lineage>
</organism>
<dbReference type="GO" id="GO:0046820">
    <property type="term" value="F:4-amino-4-deoxychorismate synthase activity"/>
    <property type="evidence" value="ECO:0007669"/>
    <property type="project" value="UniProtKB-EC"/>
</dbReference>
<accession>T1DX34</accession>
<evidence type="ECO:0000313" key="4">
    <source>
        <dbReference type="Proteomes" id="UP000018143"/>
    </source>
</evidence>
<dbReference type="GO" id="GO:0000162">
    <property type="term" value="P:L-tryptophan biosynthetic process"/>
    <property type="evidence" value="ECO:0007669"/>
    <property type="project" value="TreeGrafter"/>
</dbReference>
<dbReference type="SUPFAM" id="SSF56322">
    <property type="entry name" value="ADC synthase"/>
    <property type="match status" value="1"/>
</dbReference>
<keyword evidence="4" id="KW-1185">Reference proteome</keyword>
<dbReference type="PRINTS" id="PR00095">
    <property type="entry name" value="ANTSNTHASEI"/>
</dbReference>
<dbReference type="PANTHER" id="PTHR11236:SF50">
    <property type="entry name" value="AMINODEOXYCHORISMATE SYNTHASE COMPONENT 1"/>
    <property type="match status" value="1"/>
</dbReference>